<reference evidence="12" key="1">
    <citation type="submission" date="2022-10" db="EMBL/GenBank/DDBJ databases">
        <title>Determination and structural analysis of whole genome sequence of Sarocladium strictum F4-1.</title>
        <authorList>
            <person name="Hu L."/>
            <person name="Jiang Y."/>
        </authorList>
    </citation>
    <scope>NUCLEOTIDE SEQUENCE</scope>
    <source>
        <strain evidence="12">F4-1</strain>
    </source>
</reference>
<dbReference type="FunFam" id="2.60.40.420:FF:000071">
    <property type="entry name" value="Conidial pigment biosynthesis oxidase Abr1/brown 1"/>
    <property type="match status" value="1"/>
</dbReference>
<evidence type="ECO:0000256" key="2">
    <source>
        <dbReference type="ARBA" id="ARBA00022723"/>
    </source>
</evidence>
<gene>
    <name evidence="12" type="ORF">NLU13_6636</name>
</gene>
<evidence type="ECO:0000313" key="12">
    <source>
        <dbReference type="EMBL" id="KAK0386800.1"/>
    </source>
</evidence>
<keyword evidence="8" id="KW-0472">Membrane</keyword>
<dbReference type="InterPro" id="IPR002355">
    <property type="entry name" value="Cu_oxidase_Cu_BS"/>
</dbReference>
<keyword evidence="6" id="KW-0325">Glycoprotein</keyword>
<feature type="transmembrane region" description="Helical" evidence="8">
    <location>
        <begin position="68"/>
        <end position="90"/>
    </location>
</feature>
<dbReference type="PROSITE" id="PS00079">
    <property type="entry name" value="MULTICOPPER_OXIDASE1"/>
    <property type="match status" value="1"/>
</dbReference>
<dbReference type="SUPFAM" id="SSF49503">
    <property type="entry name" value="Cupredoxins"/>
    <property type="match status" value="3"/>
</dbReference>
<keyword evidence="2" id="KW-0479">Metal-binding</keyword>
<dbReference type="PANTHER" id="PTHR11709">
    <property type="entry name" value="MULTI-COPPER OXIDASE"/>
    <property type="match status" value="1"/>
</dbReference>
<evidence type="ECO:0000256" key="3">
    <source>
        <dbReference type="ARBA" id="ARBA00022729"/>
    </source>
</evidence>
<comment type="caution">
    <text evidence="12">The sequence shown here is derived from an EMBL/GenBank/DDBJ whole genome shotgun (WGS) entry which is preliminary data.</text>
</comment>
<feature type="domain" description="Plastocyanin-like" evidence="11">
    <location>
        <begin position="169"/>
        <end position="284"/>
    </location>
</feature>
<feature type="domain" description="Plastocyanin-like" evidence="9">
    <location>
        <begin position="296"/>
        <end position="439"/>
    </location>
</feature>
<evidence type="ECO:0000259" key="9">
    <source>
        <dbReference type="Pfam" id="PF00394"/>
    </source>
</evidence>
<dbReference type="InterPro" id="IPR033138">
    <property type="entry name" value="Cu_oxidase_CS"/>
</dbReference>
<dbReference type="Gene3D" id="2.60.40.420">
    <property type="entry name" value="Cupredoxins - blue copper proteins"/>
    <property type="match status" value="3"/>
</dbReference>
<accession>A0AA39GG98</accession>
<sequence>MTLATQPSPSMDVHLSSSAQCSPGRSSDEPESLMSREGSDSESRPFLHHGSLQDDEKNPDAPSRRRPLWTFLLLLLVVIITGGALAGIAISLSPKVTVLDGDKSGESDAAGGSLDDTVQSHDHAQVSDHVQYHEDIPSNPQMRPSTEYELSTTWDFNASPVMREYFWTIQDGHLNPDGVYRPMMLINNRFPGPLVECNEGDRIIVHVENRAANATSLHFHGLYQNGTNAMDGSVGITQCAIGPGSTFTYNFTVAGQSGTYWYHAHHSVQASDGLLGPVVIHSRDEKTLQELEYASDRVIMVQDHYHNTTAELLMDYLRPRSENDEPVPDNGLINGHGFRDCNDFPGWHCDVTSRSIPDISLAPGQRHRLRFINVGAFAEFQIEIDEHPFYVTEVDGTDVHPEPFHRLNILPAQRYSIVLEANSTEAESFWMRARMVTHCFTTENERLMPEVRAAVRYAMPNHPPATTGPTSKPWSEAIEIICRDLNTSALHPVVPIRPPPADDFVTLRANFMIGDWKLSRGFFNDSTWRANMTHPTLYRLLDANTSSAATATDSIHTNSDLFDSSREFSLETNGIRTVDIAINSFDDGAHPFHLHGHKFFVLAQAHSGYPPAPEEIPQYLETNKLLDNPLRRDVITVEGYGWVLVRVVLDNPGVWAFHCHNAWHAAAGMFMQVLVRRDDVARGHVSEEQREMCQRDGVHLGDRPDDSIWFGDFS</sequence>
<dbReference type="Pfam" id="PF00394">
    <property type="entry name" value="Cu-oxidase"/>
    <property type="match status" value="1"/>
</dbReference>
<dbReference type="EMBL" id="JAPDFR010000005">
    <property type="protein sequence ID" value="KAK0386800.1"/>
    <property type="molecule type" value="Genomic_DNA"/>
</dbReference>
<evidence type="ECO:0000256" key="1">
    <source>
        <dbReference type="ARBA" id="ARBA00010609"/>
    </source>
</evidence>
<keyword evidence="8" id="KW-1133">Transmembrane helix</keyword>
<dbReference type="InterPro" id="IPR008972">
    <property type="entry name" value="Cupredoxin"/>
</dbReference>
<keyword evidence="8" id="KW-0812">Transmembrane</keyword>
<evidence type="ECO:0000259" key="11">
    <source>
        <dbReference type="Pfam" id="PF07732"/>
    </source>
</evidence>
<keyword evidence="5" id="KW-0186">Copper</keyword>
<organism evidence="12 13">
    <name type="scientific">Sarocladium strictum</name>
    <name type="common">Black bundle disease fungus</name>
    <name type="synonym">Acremonium strictum</name>
    <dbReference type="NCBI Taxonomy" id="5046"/>
    <lineage>
        <taxon>Eukaryota</taxon>
        <taxon>Fungi</taxon>
        <taxon>Dikarya</taxon>
        <taxon>Ascomycota</taxon>
        <taxon>Pezizomycotina</taxon>
        <taxon>Sordariomycetes</taxon>
        <taxon>Hypocreomycetidae</taxon>
        <taxon>Hypocreales</taxon>
        <taxon>Sarocladiaceae</taxon>
        <taxon>Sarocladium</taxon>
    </lineage>
</organism>
<dbReference type="Pfam" id="PF07731">
    <property type="entry name" value="Cu-oxidase_2"/>
    <property type="match status" value="1"/>
</dbReference>
<evidence type="ECO:0000256" key="8">
    <source>
        <dbReference type="SAM" id="Phobius"/>
    </source>
</evidence>
<keyword evidence="4" id="KW-0560">Oxidoreductase</keyword>
<evidence type="ECO:0000313" key="13">
    <source>
        <dbReference type="Proteomes" id="UP001175261"/>
    </source>
</evidence>
<dbReference type="Pfam" id="PF07732">
    <property type="entry name" value="Cu-oxidase_3"/>
    <property type="match status" value="1"/>
</dbReference>
<evidence type="ECO:0000259" key="10">
    <source>
        <dbReference type="Pfam" id="PF07731"/>
    </source>
</evidence>
<evidence type="ECO:0000256" key="7">
    <source>
        <dbReference type="SAM" id="MobiDB-lite"/>
    </source>
</evidence>
<keyword evidence="13" id="KW-1185">Reference proteome</keyword>
<dbReference type="CDD" id="cd13886">
    <property type="entry name" value="CuRO_2_MCO_like_1"/>
    <property type="match status" value="1"/>
</dbReference>
<dbReference type="InterPro" id="IPR011707">
    <property type="entry name" value="Cu-oxidase-like_N"/>
</dbReference>
<dbReference type="AlphaFoldDB" id="A0AA39GG98"/>
<evidence type="ECO:0000256" key="6">
    <source>
        <dbReference type="ARBA" id="ARBA00023180"/>
    </source>
</evidence>
<feature type="compositionally biased region" description="Polar residues" evidence="7">
    <location>
        <begin position="1"/>
        <end position="25"/>
    </location>
</feature>
<evidence type="ECO:0000256" key="5">
    <source>
        <dbReference type="ARBA" id="ARBA00023008"/>
    </source>
</evidence>
<dbReference type="InterPro" id="IPR011706">
    <property type="entry name" value="Cu-oxidase_C"/>
</dbReference>
<name>A0AA39GG98_SARSR</name>
<dbReference type="PROSITE" id="PS00080">
    <property type="entry name" value="MULTICOPPER_OXIDASE2"/>
    <property type="match status" value="1"/>
</dbReference>
<feature type="domain" description="Plastocyanin-like" evidence="10">
    <location>
        <begin position="532"/>
        <end position="678"/>
    </location>
</feature>
<evidence type="ECO:0000256" key="4">
    <source>
        <dbReference type="ARBA" id="ARBA00023002"/>
    </source>
</evidence>
<dbReference type="InterPro" id="IPR045087">
    <property type="entry name" value="Cu-oxidase_fam"/>
</dbReference>
<dbReference type="Proteomes" id="UP001175261">
    <property type="component" value="Unassembled WGS sequence"/>
</dbReference>
<protein>
    <submittedName>
        <fullName evidence="12">Uncharacterized protein</fullName>
    </submittedName>
</protein>
<dbReference type="GO" id="GO:0005507">
    <property type="term" value="F:copper ion binding"/>
    <property type="evidence" value="ECO:0007669"/>
    <property type="project" value="InterPro"/>
</dbReference>
<dbReference type="InterPro" id="IPR001117">
    <property type="entry name" value="Cu-oxidase_2nd"/>
</dbReference>
<comment type="similarity">
    <text evidence="1">Belongs to the multicopper oxidase family.</text>
</comment>
<dbReference type="CDD" id="cd13857">
    <property type="entry name" value="CuRO_1_Diphenol_Ox"/>
    <property type="match status" value="1"/>
</dbReference>
<dbReference type="PANTHER" id="PTHR11709:SF414">
    <property type="entry name" value="ADR239WP"/>
    <property type="match status" value="1"/>
</dbReference>
<dbReference type="CDD" id="cd13910">
    <property type="entry name" value="CuRO_3_MCO_like_4"/>
    <property type="match status" value="1"/>
</dbReference>
<proteinExistence type="inferred from homology"/>
<keyword evidence="3" id="KW-0732">Signal</keyword>
<feature type="region of interest" description="Disordered" evidence="7">
    <location>
        <begin position="1"/>
        <end position="62"/>
    </location>
</feature>
<feature type="compositionally biased region" description="Basic and acidic residues" evidence="7">
    <location>
        <begin position="37"/>
        <end position="62"/>
    </location>
</feature>
<dbReference type="GO" id="GO:0016491">
    <property type="term" value="F:oxidoreductase activity"/>
    <property type="evidence" value="ECO:0007669"/>
    <property type="project" value="UniProtKB-KW"/>
</dbReference>